<gene>
    <name evidence="2" type="ORF">XIS1_1180035</name>
</gene>
<keyword evidence="1" id="KW-0472">Membrane</keyword>
<reference evidence="3" key="1">
    <citation type="submission" date="2016-12" db="EMBL/GenBank/DDBJ databases">
        <authorList>
            <person name="Gaudriault S."/>
        </authorList>
    </citation>
    <scope>NUCLEOTIDE SEQUENCE [LARGE SCALE GENOMIC DNA]</scope>
    <source>
        <strain evidence="3">HGB1681 (deposited as PTA-6826 in the American Type Culture Collection)</strain>
    </source>
</reference>
<keyword evidence="1" id="KW-0812">Transmembrane</keyword>
<feature type="transmembrane region" description="Helical" evidence="1">
    <location>
        <begin position="24"/>
        <end position="46"/>
    </location>
</feature>
<dbReference type="Proteomes" id="UP000196435">
    <property type="component" value="Unassembled WGS sequence"/>
</dbReference>
<name>A0A1N6MRL4_9GAMM</name>
<evidence type="ECO:0000313" key="2">
    <source>
        <dbReference type="EMBL" id="SIP71482.1"/>
    </source>
</evidence>
<dbReference type="AlphaFoldDB" id="A0A1N6MRL4"/>
<protein>
    <submittedName>
        <fullName evidence="2">Uncharacterized protein</fullName>
    </submittedName>
</protein>
<sequence>MMGLNLITYSGCVVNGVFLTKKKYLFHLVNSLVFYMYCFYFNNYFYGKYLHGSK</sequence>
<proteinExistence type="predicted"/>
<organism evidence="2 3">
    <name type="scientific">Xenorhabdus innexi</name>
    <dbReference type="NCBI Taxonomy" id="290109"/>
    <lineage>
        <taxon>Bacteria</taxon>
        <taxon>Pseudomonadati</taxon>
        <taxon>Pseudomonadota</taxon>
        <taxon>Gammaproteobacteria</taxon>
        <taxon>Enterobacterales</taxon>
        <taxon>Morganellaceae</taxon>
        <taxon>Xenorhabdus</taxon>
    </lineage>
</organism>
<keyword evidence="1" id="KW-1133">Transmembrane helix</keyword>
<evidence type="ECO:0000256" key="1">
    <source>
        <dbReference type="SAM" id="Phobius"/>
    </source>
</evidence>
<dbReference type="EMBL" id="FTLG01000022">
    <property type="protein sequence ID" value="SIP71482.1"/>
    <property type="molecule type" value="Genomic_DNA"/>
</dbReference>
<accession>A0A1N6MRL4</accession>
<evidence type="ECO:0000313" key="3">
    <source>
        <dbReference type="Proteomes" id="UP000196435"/>
    </source>
</evidence>